<dbReference type="PANTHER" id="PTHR11697">
    <property type="entry name" value="GENERAL TRANSCRIPTION FACTOR 2-RELATED ZINC FINGER PROTEIN"/>
    <property type="match status" value="1"/>
</dbReference>
<evidence type="ECO:0008006" key="4">
    <source>
        <dbReference type="Google" id="ProtNLM"/>
    </source>
</evidence>
<organism evidence="2 3">
    <name type="scientific">Citrus sinensis</name>
    <name type="common">Sweet orange</name>
    <name type="synonym">Citrus aurantium var. sinensis</name>
    <dbReference type="NCBI Taxonomy" id="2711"/>
    <lineage>
        <taxon>Eukaryota</taxon>
        <taxon>Viridiplantae</taxon>
        <taxon>Streptophyta</taxon>
        <taxon>Embryophyta</taxon>
        <taxon>Tracheophyta</taxon>
        <taxon>Spermatophyta</taxon>
        <taxon>Magnoliopsida</taxon>
        <taxon>eudicotyledons</taxon>
        <taxon>Gunneridae</taxon>
        <taxon>Pentapetalae</taxon>
        <taxon>rosids</taxon>
        <taxon>malvids</taxon>
        <taxon>Sapindales</taxon>
        <taxon>Rutaceae</taxon>
        <taxon>Aurantioideae</taxon>
        <taxon>Citrus</taxon>
    </lineage>
</organism>
<reference evidence="2 3" key="1">
    <citation type="submission" date="2014-04" db="EMBL/GenBank/DDBJ databases">
        <authorList>
            <consortium name="International Citrus Genome Consortium"/>
            <person name="Gmitter F."/>
            <person name="Chen C."/>
            <person name="Farmerie W."/>
            <person name="Harkins T."/>
            <person name="Desany B."/>
            <person name="Mohiuddin M."/>
            <person name="Kodira C."/>
            <person name="Borodovsky M."/>
            <person name="Lomsadze A."/>
            <person name="Burns P."/>
            <person name="Jenkins J."/>
            <person name="Prochnik S."/>
            <person name="Shu S."/>
            <person name="Chapman J."/>
            <person name="Pitluck S."/>
            <person name="Schmutz J."/>
            <person name="Rokhsar D."/>
        </authorList>
    </citation>
    <scope>NUCLEOTIDE SEQUENCE</scope>
</reference>
<feature type="transmembrane region" description="Helical" evidence="1">
    <location>
        <begin position="178"/>
        <end position="201"/>
    </location>
</feature>
<name>A0A067E0T3_CITSI</name>
<dbReference type="Proteomes" id="UP000027120">
    <property type="component" value="Unassembled WGS sequence"/>
</dbReference>
<evidence type="ECO:0000313" key="3">
    <source>
        <dbReference type="Proteomes" id="UP000027120"/>
    </source>
</evidence>
<sequence>MKNIFGYANDLSRAIQRKDQDILNAVKLVEVYKHNFQKLKDSGWDSLFDMDDLFLISRRSRRKAREITNLHRYRVELFYAILDMQLQELKNHFNESNTELLICLACLCPNDLFAAFDKKKLLRLAEFYPKDFSTIDLIALDMQLHVYITDLRSSAEFSELKGVGELVRTMVKTKKDKVYPLVYQFVTLTLILPIASAMNFVKN</sequence>
<dbReference type="EMBL" id="KK785130">
    <property type="protein sequence ID" value="KDO48829.1"/>
    <property type="molecule type" value="Genomic_DNA"/>
</dbReference>
<proteinExistence type="predicted"/>
<gene>
    <name evidence="2" type="ORF">CISIN_1g036159mg</name>
</gene>
<evidence type="ECO:0000313" key="2">
    <source>
        <dbReference type="EMBL" id="KDO48829.1"/>
    </source>
</evidence>
<keyword evidence="1" id="KW-0472">Membrane</keyword>
<dbReference type="InterPro" id="IPR055298">
    <property type="entry name" value="AtLOH3-like"/>
</dbReference>
<dbReference type="eggNOG" id="ENOG502QSU3">
    <property type="taxonomic scope" value="Eukaryota"/>
</dbReference>
<keyword evidence="3" id="KW-1185">Reference proteome</keyword>
<evidence type="ECO:0000256" key="1">
    <source>
        <dbReference type="SAM" id="Phobius"/>
    </source>
</evidence>
<dbReference type="PaxDb" id="2711-XP_006470759.1"/>
<keyword evidence="1" id="KW-0812">Transmembrane</keyword>
<accession>A0A067E0T3</accession>
<keyword evidence="1" id="KW-1133">Transmembrane helix</keyword>
<protein>
    <recommendedName>
        <fullName evidence="4">HAT C-terminal dimerisation domain-containing protein</fullName>
    </recommendedName>
</protein>
<dbReference type="PANTHER" id="PTHR11697:SF230">
    <property type="entry name" value="ZINC FINGER, MYM DOMAIN CONTAINING 1"/>
    <property type="match status" value="1"/>
</dbReference>
<dbReference type="AlphaFoldDB" id="A0A067E0T3"/>